<dbReference type="Gene3D" id="3.10.129.10">
    <property type="entry name" value="Hotdog Thioesterase"/>
    <property type="match status" value="1"/>
</dbReference>
<name>A0A5C6URT3_9SPHN</name>
<keyword evidence="2" id="KW-0378">Hydrolase</keyword>
<dbReference type="PIRSF" id="PIRSF003230">
    <property type="entry name" value="YbgC"/>
    <property type="match status" value="1"/>
</dbReference>
<dbReference type="PANTHER" id="PTHR31793:SF37">
    <property type="entry name" value="ACYL-COA THIOESTER HYDROLASE YBGC"/>
    <property type="match status" value="1"/>
</dbReference>
<keyword evidence="5" id="KW-1185">Reference proteome</keyword>
<dbReference type="InterPro" id="IPR050563">
    <property type="entry name" value="4-hydroxybenzoyl-CoA_TE"/>
</dbReference>
<evidence type="ECO:0000259" key="3">
    <source>
        <dbReference type="Pfam" id="PF03061"/>
    </source>
</evidence>
<dbReference type="AlphaFoldDB" id="A0A5C6URT3"/>
<evidence type="ECO:0000313" key="5">
    <source>
        <dbReference type="Proteomes" id="UP000321129"/>
    </source>
</evidence>
<dbReference type="FunFam" id="3.10.129.10:FF:000004">
    <property type="entry name" value="Tol-pal system-associated acyl-CoA thioesterase"/>
    <property type="match status" value="1"/>
</dbReference>
<dbReference type="SUPFAM" id="SSF54637">
    <property type="entry name" value="Thioesterase/thiol ester dehydrase-isomerase"/>
    <property type="match status" value="1"/>
</dbReference>
<evidence type="ECO:0000256" key="1">
    <source>
        <dbReference type="ARBA" id="ARBA00005953"/>
    </source>
</evidence>
<dbReference type="OrthoDB" id="9808429at2"/>
<proteinExistence type="inferred from homology"/>
<dbReference type="Pfam" id="PF03061">
    <property type="entry name" value="4HBT"/>
    <property type="match status" value="1"/>
</dbReference>
<dbReference type="InterPro" id="IPR014166">
    <property type="entry name" value="Tol-Pal_acyl-CoA_thioesterase"/>
</dbReference>
<evidence type="ECO:0000313" key="4">
    <source>
        <dbReference type="EMBL" id="TXC73558.1"/>
    </source>
</evidence>
<organism evidence="4 5">
    <name type="scientific">Flavisphingopyxis soli</name>
    <dbReference type="NCBI Taxonomy" id="2601267"/>
    <lineage>
        <taxon>Bacteria</taxon>
        <taxon>Pseudomonadati</taxon>
        <taxon>Pseudomonadota</taxon>
        <taxon>Alphaproteobacteria</taxon>
        <taxon>Sphingomonadales</taxon>
        <taxon>Sphingopyxidaceae</taxon>
        <taxon>Flavisphingopyxis</taxon>
    </lineage>
</organism>
<dbReference type="GO" id="GO:0047617">
    <property type="term" value="F:fatty acyl-CoA hydrolase activity"/>
    <property type="evidence" value="ECO:0007669"/>
    <property type="project" value="TreeGrafter"/>
</dbReference>
<comment type="caution">
    <text evidence="4">The sequence shown here is derived from an EMBL/GenBank/DDBJ whole genome shotgun (WGS) entry which is preliminary data.</text>
</comment>
<dbReference type="NCBIfam" id="TIGR00051">
    <property type="entry name" value="YbgC/FadM family acyl-CoA thioesterase"/>
    <property type="match status" value="1"/>
</dbReference>
<sequence length="155" mass="17135">MADHAPLAPISGRFVGAEHHFAVRIYYEDTDLSGIVYHANYLRYMERARSDMLRLVGIDQRAGVEQGLGAYAVTDLHIRYRAPARLDDELIITSTVETVRGASCVIHQTIRRGDTVLTDAVVTAALLDPAGRPRRQPKPWIAAFEAIRTGNAAHS</sequence>
<dbReference type="CDD" id="cd00586">
    <property type="entry name" value="4HBT"/>
    <property type="match status" value="1"/>
</dbReference>
<dbReference type="PANTHER" id="PTHR31793">
    <property type="entry name" value="4-HYDROXYBENZOYL-COA THIOESTERASE FAMILY MEMBER"/>
    <property type="match status" value="1"/>
</dbReference>
<dbReference type="InterPro" id="IPR006683">
    <property type="entry name" value="Thioestr_dom"/>
</dbReference>
<protein>
    <submittedName>
        <fullName evidence="4">Tol-pal system-associated acyl-CoA thioesterase</fullName>
    </submittedName>
</protein>
<dbReference type="InterPro" id="IPR006684">
    <property type="entry name" value="YbgC/YbaW"/>
</dbReference>
<dbReference type="InterPro" id="IPR008272">
    <property type="entry name" value="HB-CoA_thioesterase_AS"/>
</dbReference>
<dbReference type="Proteomes" id="UP000321129">
    <property type="component" value="Unassembled WGS sequence"/>
</dbReference>
<evidence type="ECO:0000256" key="2">
    <source>
        <dbReference type="ARBA" id="ARBA00022801"/>
    </source>
</evidence>
<dbReference type="EMBL" id="VOPY01000001">
    <property type="protein sequence ID" value="TXC73558.1"/>
    <property type="molecule type" value="Genomic_DNA"/>
</dbReference>
<reference evidence="4 5" key="1">
    <citation type="submission" date="2019-08" db="EMBL/GenBank/DDBJ databases">
        <title>Sphingorhabdus soil sp. nov., isolated from arctic soil.</title>
        <authorList>
            <person name="Liu Y."/>
        </authorList>
    </citation>
    <scope>NUCLEOTIDE SEQUENCE [LARGE SCALE GENOMIC DNA]</scope>
    <source>
        <strain evidence="4 5">D-2Q-5-6</strain>
    </source>
</reference>
<dbReference type="InterPro" id="IPR029069">
    <property type="entry name" value="HotDog_dom_sf"/>
</dbReference>
<comment type="similarity">
    <text evidence="1">Belongs to the 4-hydroxybenzoyl-CoA thioesterase family.</text>
</comment>
<gene>
    <name evidence="4" type="primary">ybgC</name>
    <name evidence="4" type="ORF">FSZ31_02085</name>
</gene>
<dbReference type="PROSITE" id="PS01328">
    <property type="entry name" value="4HBCOA_THIOESTERASE"/>
    <property type="match status" value="1"/>
</dbReference>
<dbReference type="NCBIfam" id="TIGR02799">
    <property type="entry name" value="thio_ybgC"/>
    <property type="match status" value="1"/>
</dbReference>
<feature type="domain" description="Thioesterase" evidence="3">
    <location>
        <begin position="34"/>
        <end position="116"/>
    </location>
</feature>
<dbReference type="RefSeq" id="WP_147121395.1">
    <property type="nucleotide sequence ID" value="NZ_VOPY01000001.1"/>
</dbReference>
<accession>A0A5C6URT3</accession>